<sequence>MLFDIISPIYALFFNYQVKYYRKILNRIREEVDITQYKRVLDLGCGTGALLYVLQDLGIEVVGVDPSPGMLKQARRKLEGTEAELIQIDPSEKLPFEDDSFDLVISSYVLHGLKPKEREELYKELCRVSKGKIIFHDYNETRSLVTDIAEFLENGDYFNFIKVAKSEMEKYFKNVRVIDVDKKAAWYILKHCNI</sequence>
<dbReference type="CDD" id="cd02440">
    <property type="entry name" value="AdoMet_MTases"/>
    <property type="match status" value="1"/>
</dbReference>
<dbReference type="HOGENOM" id="CLU_1371655_0_0_9"/>
<keyword evidence="2" id="KW-0830">Ubiquinone</keyword>
<evidence type="ECO:0000313" key="3">
    <source>
        <dbReference type="Proteomes" id="UP000245423"/>
    </source>
</evidence>
<dbReference type="GO" id="GO:0032259">
    <property type="term" value="P:methylation"/>
    <property type="evidence" value="ECO:0007669"/>
    <property type="project" value="UniProtKB-KW"/>
</dbReference>
<gene>
    <name evidence="2" type="ORF">CUESP1_1416</name>
</gene>
<keyword evidence="3" id="KW-1185">Reference proteome</keyword>
<dbReference type="GO" id="GO:0008168">
    <property type="term" value="F:methyltransferase activity"/>
    <property type="evidence" value="ECO:0007669"/>
    <property type="project" value="UniProtKB-KW"/>
</dbReference>
<dbReference type="SUPFAM" id="SSF53335">
    <property type="entry name" value="S-adenosyl-L-methionine-dependent methyltransferases"/>
    <property type="match status" value="1"/>
</dbReference>
<evidence type="ECO:0000259" key="1">
    <source>
        <dbReference type="Pfam" id="PF13649"/>
    </source>
</evidence>
<dbReference type="RefSeq" id="WP_005583564.1">
    <property type="nucleotide sequence ID" value="NZ_LT669839.1"/>
</dbReference>
<dbReference type="Proteomes" id="UP000245423">
    <property type="component" value="Chromosome 1"/>
</dbReference>
<protein>
    <submittedName>
        <fullName evidence="2">Methylase involved in ubiquinone/menaquinone biosynthesis</fullName>
    </submittedName>
</protein>
<feature type="domain" description="Methyltransferase" evidence="1">
    <location>
        <begin position="40"/>
        <end position="130"/>
    </location>
</feature>
<dbReference type="OrthoDB" id="43862at2"/>
<dbReference type="Gene3D" id="3.40.50.150">
    <property type="entry name" value="Vaccinia Virus protein VP39"/>
    <property type="match status" value="1"/>
</dbReference>
<reference evidence="2 3" key="1">
    <citation type="submission" date="2016-11" db="EMBL/GenBank/DDBJ databases">
        <authorList>
            <person name="Manzoor S."/>
        </authorList>
    </citation>
    <scope>NUCLEOTIDE SEQUENCE [LARGE SCALE GENOMIC DNA]</scope>
    <source>
        <strain evidence="2">Clostridium ultunense strain Esp</strain>
    </source>
</reference>
<keyword evidence="2" id="KW-0808">Transferase</keyword>
<dbReference type="InterPro" id="IPR050508">
    <property type="entry name" value="Methyltransf_Superfamily"/>
</dbReference>
<dbReference type="InterPro" id="IPR029063">
    <property type="entry name" value="SAM-dependent_MTases_sf"/>
</dbReference>
<dbReference type="InterPro" id="IPR041698">
    <property type="entry name" value="Methyltransf_25"/>
</dbReference>
<organism evidence="2 3">
    <name type="scientific">[Clostridium] ultunense Esp</name>
    <dbReference type="NCBI Taxonomy" id="1288971"/>
    <lineage>
        <taxon>Bacteria</taxon>
        <taxon>Bacillati</taxon>
        <taxon>Bacillota</taxon>
        <taxon>Tissierellia</taxon>
        <taxon>Tissierellales</taxon>
        <taxon>Tepidimicrobiaceae</taxon>
        <taxon>Schnuerera</taxon>
    </lineage>
</organism>
<name>M1YTD7_9FIRM</name>
<keyword evidence="2" id="KW-0489">Methyltransferase</keyword>
<dbReference type="PANTHER" id="PTHR42912">
    <property type="entry name" value="METHYLTRANSFERASE"/>
    <property type="match status" value="1"/>
</dbReference>
<dbReference type="EMBL" id="LT669839">
    <property type="protein sequence ID" value="SHD76786.1"/>
    <property type="molecule type" value="Genomic_DNA"/>
</dbReference>
<proteinExistence type="predicted"/>
<evidence type="ECO:0000313" key="2">
    <source>
        <dbReference type="EMBL" id="SHD76786.1"/>
    </source>
</evidence>
<accession>M1YTD7</accession>
<dbReference type="AlphaFoldDB" id="M1YTD7"/>
<dbReference type="Pfam" id="PF13649">
    <property type="entry name" value="Methyltransf_25"/>
    <property type="match status" value="1"/>
</dbReference>